<dbReference type="InterPro" id="IPR010679">
    <property type="entry name" value="DUF1254"/>
</dbReference>
<evidence type="ECO:0000259" key="1">
    <source>
        <dbReference type="Pfam" id="PF06742"/>
    </source>
</evidence>
<feature type="domain" description="DUF1254" evidence="2">
    <location>
        <begin position="23"/>
        <end position="79"/>
    </location>
</feature>
<dbReference type="STRING" id="1685379.AVO45_10305"/>
<evidence type="ECO:0000259" key="2">
    <source>
        <dbReference type="Pfam" id="PF06863"/>
    </source>
</evidence>
<keyword evidence="4" id="KW-1185">Reference proteome</keyword>
<proteinExistence type="predicted"/>
<dbReference type="Gene3D" id="2.60.120.600">
    <property type="entry name" value="Domain of unknown function DUF1214, C-terminal domain"/>
    <property type="match status" value="1"/>
</dbReference>
<evidence type="ECO:0000313" key="4">
    <source>
        <dbReference type="Proteomes" id="UP000053791"/>
    </source>
</evidence>
<dbReference type="SUPFAM" id="SSF160935">
    <property type="entry name" value="VPA0735-like"/>
    <property type="match status" value="1"/>
</dbReference>
<dbReference type="InterPro" id="IPR010621">
    <property type="entry name" value="DUF1214"/>
</dbReference>
<dbReference type="Pfam" id="PF06863">
    <property type="entry name" value="DUF1254"/>
    <property type="match status" value="1"/>
</dbReference>
<dbReference type="AlphaFoldDB" id="A0A0X3TRF9"/>
<protein>
    <submittedName>
        <fullName evidence="3">Carboxylesterase</fullName>
    </submittedName>
</protein>
<dbReference type="InterPro" id="IPR037049">
    <property type="entry name" value="DUF1214_C_sf"/>
</dbReference>
<dbReference type="PANTHER" id="PTHR36509:SF2">
    <property type="entry name" value="BLL3101 PROTEIN"/>
    <property type="match status" value="1"/>
</dbReference>
<sequence length="310" mass="33979">MDNFVRAATDIELDKYVALAGGVNRFFHFREPAPVDDQPTIRMNRDTVYSTVVVDISEGATLTLPEAGERYMSAMVVNQDHYVNEVFHGGGTYSLDMETFDTPYVIVFIRTLVDADDPGDIAAVNALQDAMTIEAASADPFILPNYDEESFEGLVRAALELGRYATAGTRGAAGAKDDVDPLLHFLVTAVGWGLLPEEEAFYLGVEPRLPVGEYKLEMPAEVPVGAFWSVSLYNAEGFFEPNAIDGYIVNSVMGERNDDGSMTVHFGGCDDGRVNCLPIMEGWNYTVRMYQPGPEILDGSWVFPAVEAVN</sequence>
<accession>A0A0X3TRF9</accession>
<dbReference type="Proteomes" id="UP000053791">
    <property type="component" value="Unassembled WGS sequence"/>
</dbReference>
<gene>
    <name evidence="3" type="ORF">AVO45_10305</name>
</gene>
<reference evidence="3 4" key="1">
    <citation type="submission" date="2015-12" db="EMBL/GenBank/DDBJ databases">
        <authorList>
            <person name="Shamseldin A."/>
            <person name="Moawad H."/>
            <person name="Abd El-Rahim W.M."/>
            <person name="Sadowsky M.J."/>
        </authorList>
    </citation>
    <scope>NUCLEOTIDE SEQUENCE [LARGE SCALE GENOMIC DNA]</scope>
    <source>
        <strain evidence="3 4">ZGT118</strain>
    </source>
</reference>
<organism evidence="3 4">
    <name type="scientific">Ruegeria marisrubri</name>
    <dbReference type="NCBI Taxonomy" id="1685379"/>
    <lineage>
        <taxon>Bacteria</taxon>
        <taxon>Pseudomonadati</taxon>
        <taxon>Pseudomonadota</taxon>
        <taxon>Alphaproteobacteria</taxon>
        <taxon>Rhodobacterales</taxon>
        <taxon>Roseobacteraceae</taxon>
        <taxon>Ruegeria</taxon>
    </lineage>
</organism>
<dbReference type="Pfam" id="PF06742">
    <property type="entry name" value="DUF1214"/>
    <property type="match status" value="1"/>
</dbReference>
<evidence type="ECO:0000313" key="3">
    <source>
        <dbReference type="EMBL" id="KUJ77046.1"/>
    </source>
</evidence>
<feature type="domain" description="DUF1214" evidence="1">
    <location>
        <begin position="213"/>
        <end position="293"/>
    </location>
</feature>
<dbReference type="PANTHER" id="PTHR36509">
    <property type="entry name" value="BLL3101 PROTEIN"/>
    <property type="match status" value="1"/>
</dbReference>
<name>A0A0X3TRF9_9RHOB</name>
<comment type="caution">
    <text evidence="3">The sequence shown here is derived from an EMBL/GenBank/DDBJ whole genome shotgun (WGS) entry which is preliminary data.</text>
</comment>
<dbReference type="EMBL" id="LQBQ01000034">
    <property type="protein sequence ID" value="KUJ77046.1"/>
    <property type="molecule type" value="Genomic_DNA"/>
</dbReference>